<keyword evidence="2" id="KW-1185">Reference proteome</keyword>
<dbReference type="EMBL" id="BFEA01002199">
    <property type="protein sequence ID" value="GBG93534.1"/>
    <property type="molecule type" value="Genomic_DNA"/>
</dbReference>
<gene>
    <name evidence="1" type="ORF">CBR_g73492</name>
</gene>
<reference evidence="1 2" key="1">
    <citation type="journal article" date="2018" name="Cell">
        <title>The Chara Genome: Secondary Complexity and Implications for Plant Terrestrialization.</title>
        <authorList>
            <person name="Nishiyama T."/>
            <person name="Sakayama H."/>
            <person name="Vries J.D."/>
            <person name="Buschmann H."/>
            <person name="Saint-Marcoux D."/>
            <person name="Ullrich K.K."/>
            <person name="Haas F.B."/>
            <person name="Vanderstraeten L."/>
            <person name="Becker D."/>
            <person name="Lang D."/>
            <person name="Vosolsobe S."/>
            <person name="Rombauts S."/>
            <person name="Wilhelmsson P.K.I."/>
            <person name="Janitza P."/>
            <person name="Kern R."/>
            <person name="Heyl A."/>
            <person name="Rumpler F."/>
            <person name="Villalobos L.I.A.C."/>
            <person name="Clay J.M."/>
            <person name="Skokan R."/>
            <person name="Toyoda A."/>
            <person name="Suzuki Y."/>
            <person name="Kagoshima H."/>
            <person name="Schijlen E."/>
            <person name="Tajeshwar N."/>
            <person name="Catarino B."/>
            <person name="Hetherington A.J."/>
            <person name="Saltykova A."/>
            <person name="Bonnot C."/>
            <person name="Breuninger H."/>
            <person name="Symeonidi A."/>
            <person name="Radhakrishnan G.V."/>
            <person name="Van Nieuwerburgh F."/>
            <person name="Deforce D."/>
            <person name="Chang C."/>
            <person name="Karol K.G."/>
            <person name="Hedrich R."/>
            <person name="Ulvskov P."/>
            <person name="Glockner G."/>
            <person name="Delwiche C.F."/>
            <person name="Petrasek J."/>
            <person name="Van de Peer Y."/>
            <person name="Friml J."/>
            <person name="Beilby M."/>
            <person name="Dolan L."/>
            <person name="Kohara Y."/>
            <person name="Sugano S."/>
            <person name="Fujiyama A."/>
            <person name="Delaux P.-M."/>
            <person name="Quint M."/>
            <person name="TheiBen G."/>
            <person name="Hagemann M."/>
            <person name="Harholt J."/>
            <person name="Dunand C."/>
            <person name="Zachgo S."/>
            <person name="Langdale J."/>
            <person name="Maumus F."/>
            <person name="Straeten D.V.D."/>
            <person name="Gould S.B."/>
            <person name="Rensing S.A."/>
        </authorList>
    </citation>
    <scope>NUCLEOTIDE SEQUENCE [LARGE SCALE GENOMIC DNA]</scope>
    <source>
        <strain evidence="1 2">S276</strain>
    </source>
</reference>
<proteinExistence type="predicted"/>
<evidence type="ECO:0000313" key="1">
    <source>
        <dbReference type="EMBL" id="GBG93534.1"/>
    </source>
</evidence>
<accession>A0A388MG64</accession>
<evidence type="ECO:0000313" key="2">
    <source>
        <dbReference type="Proteomes" id="UP000265515"/>
    </source>
</evidence>
<protein>
    <submittedName>
        <fullName evidence="1">Uncharacterized protein</fullName>
    </submittedName>
</protein>
<dbReference type="AlphaFoldDB" id="A0A388MG64"/>
<sequence length="285" mass="30277">LASDIDVLLEIPGKLINEIGDGESYSQSLLGIAASVCQLVADIAWRVELNLPVPCLVTVTRLLMKIASDLSSSADVEVKRTLATKFGPAASLNAERTAKCKITCDALRALGQVMHDNAGQLPQLEATRLVKFLLSFVEQPRSRSVVGASATKDVGVIPKVSVLLPSSGRRQGISCPENADCYAQKNEQQSGSAGFPSICDKAHCIQGSQGSILGPHPLSEEEDLDMLILVFVALGNIFAAARGGVLLSKPELVNVLKLLQQKVEAISSGKGLCEDFLSSRSEIRI</sequence>
<organism evidence="1 2">
    <name type="scientific">Chara braunii</name>
    <name type="common">Braun's stonewort</name>
    <dbReference type="NCBI Taxonomy" id="69332"/>
    <lineage>
        <taxon>Eukaryota</taxon>
        <taxon>Viridiplantae</taxon>
        <taxon>Streptophyta</taxon>
        <taxon>Charophyceae</taxon>
        <taxon>Charales</taxon>
        <taxon>Characeae</taxon>
        <taxon>Chara</taxon>
    </lineage>
</organism>
<dbReference type="Proteomes" id="UP000265515">
    <property type="component" value="Unassembled WGS sequence"/>
</dbReference>
<name>A0A388MG64_CHABU</name>
<feature type="non-terminal residue" evidence="1">
    <location>
        <position position="1"/>
    </location>
</feature>
<comment type="caution">
    <text evidence="1">The sequence shown here is derived from an EMBL/GenBank/DDBJ whole genome shotgun (WGS) entry which is preliminary data.</text>
</comment>